<name>A0A915JYA7_ROMCU</name>
<evidence type="ECO:0000313" key="2">
    <source>
        <dbReference type="WBParaSite" id="nRc.2.0.1.t31074-RA"/>
    </source>
</evidence>
<reference evidence="2" key="1">
    <citation type="submission" date="2022-11" db="UniProtKB">
        <authorList>
            <consortium name="WormBaseParasite"/>
        </authorList>
    </citation>
    <scope>IDENTIFICATION</scope>
</reference>
<dbReference type="AlphaFoldDB" id="A0A915JYA7"/>
<organism evidence="1 2">
    <name type="scientific">Romanomermis culicivorax</name>
    <name type="common">Nematode worm</name>
    <dbReference type="NCBI Taxonomy" id="13658"/>
    <lineage>
        <taxon>Eukaryota</taxon>
        <taxon>Metazoa</taxon>
        <taxon>Ecdysozoa</taxon>
        <taxon>Nematoda</taxon>
        <taxon>Enoplea</taxon>
        <taxon>Dorylaimia</taxon>
        <taxon>Mermithida</taxon>
        <taxon>Mermithoidea</taxon>
        <taxon>Mermithidae</taxon>
        <taxon>Romanomermis</taxon>
    </lineage>
</organism>
<sequence length="297" mass="32915">MLHALIVENLRENVHQMDVKLAQLVDSAVVVFDSIAIRNVNLLSLVEQCRLVEKIEQCVEIAHRKHVIGKTIDGEFRIQIGRTLDIFESAAAYRDSDLACLSSIIQWQFGIERSPNSTSSYEATMDFCGENAASILWWRTAKSCLIFKFSFIKFVAQPHPAPIRRSAFWNCRVLKAAIVVAVGGFGSGVVALVASDPPADDNDVRDDAPSAEASQYGDVDVRRHVVDCVGSETSMGGVGNSEPTSIRSVVIFKKRESLRWAKTNESCKFLNTNAQYGNENNVINFALFGSNENLTRR</sequence>
<accession>A0A915JYA7</accession>
<keyword evidence="1" id="KW-1185">Reference proteome</keyword>
<protein>
    <submittedName>
        <fullName evidence="2">Uncharacterized protein</fullName>
    </submittedName>
</protein>
<proteinExistence type="predicted"/>
<dbReference type="WBParaSite" id="nRc.2.0.1.t31074-RA">
    <property type="protein sequence ID" value="nRc.2.0.1.t31074-RA"/>
    <property type="gene ID" value="nRc.2.0.1.g31074"/>
</dbReference>
<dbReference type="Proteomes" id="UP000887565">
    <property type="component" value="Unplaced"/>
</dbReference>
<evidence type="ECO:0000313" key="1">
    <source>
        <dbReference type="Proteomes" id="UP000887565"/>
    </source>
</evidence>